<dbReference type="RefSeq" id="WP_255134718.1">
    <property type="nucleotide sequence ID" value="NZ_JANDBC010000001.1"/>
</dbReference>
<dbReference type="InterPro" id="IPR014729">
    <property type="entry name" value="Rossmann-like_a/b/a_fold"/>
</dbReference>
<sequence length="320" mass="35586">MKASHILVPTDFSEASLEAVKMAAKFVEMYDSTVDLIHVIPLMSYYDESMQHLGVPFDMEKDLYPKVLKTANDKLHEIAEEYIPKEHRGQLINLVGRKPSQVIANKANERQYDLVIMSNKGGHDSDEVRSHITEKVIRYSEKPVLSIGASFAENNIHEILVPMDGSGDSVAPLVQAFDFAHAFDAGITLMHIIEPYSLGMEVMPFTVEDDAAVYQSLISNINKYFEKHPELGFTIQRTGVDFEDLLVRETESGSSSVKFVSIVKKGFSAHTEICDYANSSADMVVMSTHGRTGIARILLGSTTAIVAQHLNKPLLTLRPK</sequence>
<dbReference type="CDD" id="cd00293">
    <property type="entry name" value="USP-like"/>
    <property type="match status" value="2"/>
</dbReference>
<dbReference type="PANTHER" id="PTHR46268:SF6">
    <property type="entry name" value="UNIVERSAL STRESS PROTEIN UP12"/>
    <property type="match status" value="1"/>
</dbReference>
<evidence type="ECO:0000256" key="1">
    <source>
        <dbReference type="ARBA" id="ARBA00008791"/>
    </source>
</evidence>
<reference evidence="3" key="1">
    <citation type="submission" date="2022-06" db="EMBL/GenBank/DDBJ databases">
        <title>Gracilimonas sp. CAU 1638 isolated from sea sediment.</title>
        <authorList>
            <person name="Kim W."/>
        </authorList>
    </citation>
    <scope>NUCLEOTIDE SEQUENCE</scope>
    <source>
        <strain evidence="3">CAU 1638</strain>
    </source>
</reference>
<proteinExistence type="inferred from homology"/>
<dbReference type="Pfam" id="PF00582">
    <property type="entry name" value="Usp"/>
    <property type="match status" value="2"/>
</dbReference>
<dbReference type="EMBL" id="JANDBC010000001">
    <property type="protein sequence ID" value="MCP9291856.1"/>
    <property type="molecule type" value="Genomic_DNA"/>
</dbReference>
<accession>A0A9X2L3V7</accession>
<protein>
    <submittedName>
        <fullName evidence="3">Universal stress protein</fullName>
    </submittedName>
</protein>
<comment type="caution">
    <text evidence="3">The sequence shown here is derived from an EMBL/GenBank/DDBJ whole genome shotgun (WGS) entry which is preliminary data.</text>
</comment>
<keyword evidence="4" id="KW-1185">Reference proteome</keyword>
<feature type="domain" description="UspA" evidence="2">
    <location>
        <begin position="5"/>
        <end position="145"/>
    </location>
</feature>
<dbReference type="SUPFAM" id="SSF52402">
    <property type="entry name" value="Adenine nucleotide alpha hydrolases-like"/>
    <property type="match status" value="2"/>
</dbReference>
<dbReference type="InterPro" id="IPR006015">
    <property type="entry name" value="Universal_stress_UspA"/>
</dbReference>
<comment type="similarity">
    <text evidence="1">Belongs to the universal stress protein A family.</text>
</comment>
<name>A0A9X2L3V7_9BACT</name>
<dbReference type="Gene3D" id="3.40.50.620">
    <property type="entry name" value="HUPs"/>
    <property type="match status" value="2"/>
</dbReference>
<gene>
    <name evidence="3" type="ORF">NM125_09745</name>
</gene>
<organism evidence="3 4">
    <name type="scientific">Gracilimonas sediminicola</name>
    <dbReference type="NCBI Taxonomy" id="2952158"/>
    <lineage>
        <taxon>Bacteria</taxon>
        <taxon>Pseudomonadati</taxon>
        <taxon>Balneolota</taxon>
        <taxon>Balneolia</taxon>
        <taxon>Balneolales</taxon>
        <taxon>Balneolaceae</taxon>
        <taxon>Gracilimonas</taxon>
    </lineage>
</organism>
<dbReference type="PRINTS" id="PR01438">
    <property type="entry name" value="UNVRSLSTRESS"/>
</dbReference>
<dbReference type="Proteomes" id="UP001139125">
    <property type="component" value="Unassembled WGS sequence"/>
</dbReference>
<dbReference type="AlphaFoldDB" id="A0A9X2L3V7"/>
<dbReference type="InterPro" id="IPR006016">
    <property type="entry name" value="UspA"/>
</dbReference>
<evidence type="ECO:0000313" key="4">
    <source>
        <dbReference type="Proteomes" id="UP001139125"/>
    </source>
</evidence>
<feature type="domain" description="UspA" evidence="2">
    <location>
        <begin position="157"/>
        <end position="318"/>
    </location>
</feature>
<evidence type="ECO:0000259" key="2">
    <source>
        <dbReference type="Pfam" id="PF00582"/>
    </source>
</evidence>
<dbReference type="PANTHER" id="PTHR46268">
    <property type="entry name" value="STRESS RESPONSE PROTEIN NHAX"/>
    <property type="match status" value="1"/>
</dbReference>
<evidence type="ECO:0000313" key="3">
    <source>
        <dbReference type="EMBL" id="MCP9291856.1"/>
    </source>
</evidence>